<dbReference type="InterPro" id="IPR008928">
    <property type="entry name" value="6-hairpin_glycosidase_sf"/>
</dbReference>
<dbReference type="Gene3D" id="1.20.1610.10">
    <property type="entry name" value="alpha-1,2-mannosidases domains"/>
    <property type="match status" value="1"/>
</dbReference>
<dbReference type="GO" id="GO:0005975">
    <property type="term" value="P:carbohydrate metabolic process"/>
    <property type="evidence" value="ECO:0007669"/>
    <property type="project" value="InterPro"/>
</dbReference>
<dbReference type="GO" id="GO:0006516">
    <property type="term" value="P:glycoprotein catabolic process"/>
    <property type="evidence" value="ECO:0007669"/>
    <property type="project" value="TreeGrafter"/>
</dbReference>
<dbReference type="EMBL" id="FPAG01000005">
    <property type="protein sequence ID" value="SFS85636.1"/>
    <property type="molecule type" value="Genomic_DNA"/>
</dbReference>
<accession>A0A1I6T8U3</accession>
<reference evidence="7 8" key="1">
    <citation type="submission" date="2016-10" db="EMBL/GenBank/DDBJ databases">
        <authorList>
            <person name="de Groot N.N."/>
        </authorList>
    </citation>
    <scope>NUCLEOTIDE SEQUENCE [LARGE SCALE GENOMIC DNA]</scope>
    <source>
        <strain evidence="7 8">CGMCC 1.6114</strain>
    </source>
</reference>
<feature type="domain" description="Rhamnogalacturonan lyase" evidence="5">
    <location>
        <begin position="25"/>
        <end position="195"/>
    </location>
</feature>
<evidence type="ECO:0000256" key="1">
    <source>
        <dbReference type="ARBA" id="ARBA00001913"/>
    </source>
</evidence>
<evidence type="ECO:0000256" key="2">
    <source>
        <dbReference type="ARBA" id="ARBA00011245"/>
    </source>
</evidence>
<dbReference type="InterPro" id="IPR008979">
    <property type="entry name" value="Galactose-bd-like_sf"/>
</dbReference>
<dbReference type="InterPro" id="IPR014718">
    <property type="entry name" value="GH-type_carb-bd"/>
</dbReference>
<dbReference type="InterPro" id="IPR012939">
    <property type="entry name" value="Glyco_hydro_92"/>
</dbReference>
<dbReference type="Gene3D" id="1.20.1050.60">
    <property type="entry name" value="alpha-1,2-mannosidase"/>
    <property type="match status" value="1"/>
</dbReference>
<dbReference type="InterPro" id="IPR029411">
    <property type="entry name" value="RG-lyase_III"/>
</dbReference>
<comment type="subunit">
    <text evidence="2">Monomer.</text>
</comment>
<organism evidence="7 8">
    <name type="scientific">Zhouia amylolytica</name>
    <dbReference type="NCBI Taxonomy" id="376730"/>
    <lineage>
        <taxon>Bacteria</taxon>
        <taxon>Pseudomonadati</taxon>
        <taxon>Bacteroidota</taxon>
        <taxon>Flavobacteriia</taxon>
        <taxon>Flavobacteriales</taxon>
        <taxon>Flavobacteriaceae</taxon>
        <taxon>Zhouia</taxon>
    </lineage>
</organism>
<evidence type="ECO:0000259" key="6">
    <source>
        <dbReference type="Pfam" id="PF17678"/>
    </source>
</evidence>
<evidence type="ECO:0000313" key="8">
    <source>
        <dbReference type="Proteomes" id="UP000183209"/>
    </source>
</evidence>
<dbReference type="InterPro" id="IPR041371">
    <property type="entry name" value="GH92_N"/>
</dbReference>
<feature type="domain" description="Glycosyl hydrolase family 92" evidence="4">
    <location>
        <begin position="580"/>
        <end position="1060"/>
    </location>
</feature>
<evidence type="ECO:0000259" key="4">
    <source>
        <dbReference type="Pfam" id="PF07971"/>
    </source>
</evidence>
<dbReference type="GO" id="GO:0030246">
    <property type="term" value="F:carbohydrate binding"/>
    <property type="evidence" value="ECO:0007669"/>
    <property type="project" value="InterPro"/>
</dbReference>
<dbReference type="AlphaFoldDB" id="A0A1I6T8U3"/>
<gene>
    <name evidence="7" type="ORF">SAMN04487906_1918</name>
</gene>
<comment type="cofactor">
    <cofactor evidence="1">
        <name>Ca(2+)</name>
        <dbReference type="ChEBI" id="CHEBI:29108"/>
    </cofactor>
</comment>
<dbReference type="Gene3D" id="3.30.2080.10">
    <property type="entry name" value="GH92 mannosidase domain"/>
    <property type="match status" value="1"/>
</dbReference>
<dbReference type="InterPro" id="IPR005887">
    <property type="entry name" value="GH92_a_mannosidase_put"/>
</dbReference>
<dbReference type="Gene3D" id="2.60.120.260">
    <property type="entry name" value="Galactose-binding domain-like"/>
    <property type="match status" value="1"/>
</dbReference>
<dbReference type="FunFam" id="3.30.2080.10:FF:000001">
    <property type="entry name" value="Alpha-1,2-mannosidase subfamily"/>
    <property type="match status" value="1"/>
</dbReference>
<dbReference type="Pfam" id="PF14683">
    <property type="entry name" value="CBM-like"/>
    <property type="match status" value="1"/>
</dbReference>
<dbReference type="NCBIfam" id="TIGR01180">
    <property type="entry name" value="aman2_put"/>
    <property type="match status" value="1"/>
</dbReference>
<proteinExistence type="predicted"/>
<dbReference type="Pfam" id="PF07971">
    <property type="entry name" value="Glyco_hydro_92"/>
    <property type="match status" value="1"/>
</dbReference>
<dbReference type="Pfam" id="PF17678">
    <property type="entry name" value="Glyco_hydro_92N"/>
    <property type="match status" value="1"/>
</dbReference>
<dbReference type="PANTHER" id="PTHR12143">
    <property type="entry name" value="PEPTIDE N-GLYCANASE PNGASE -RELATED"/>
    <property type="match status" value="1"/>
</dbReference>
<keyword evidence="3" id="KW-0106">Calcium</keyword>
<evidence type="ECO:0000256" key="3">
    <source>
        <dbReference type="ARBA" id="ARBA00022837"/>
    </source>
</evidence>
<protein>
    <submittedName>
        <fullName evidence="7">Alpha-1,2-mannosidase, putative</fullName>
    </submittedName>
</protein>
<dbReference type="SUPFAM" id="SSF49785">
    <property type="entry name" value="Galactose-binding domain-like"/>
    <property type="match status" value="1"/>
</dbReference>
<evidence type="ECO:0000259" key="5">
    <source>
        <dbReference type="Pfam" id="PF14683"/>
    </source>
</evidence>
<name>A0A1I6T8U3_9FLAO</name>
<dbReference type="Proteomes" id="UP000183209">
    <property type="component" value="Unassembled WGS sequence"/>
</dbReference>
<sequence length="1079" mass="123285">MYNNVFVLILSILFMTLSTAQEHILWQIGKSDNSAKEFALAPSSYENFLEHDFGWEDRYYLIGSSKEQQDFPYVLPGAIDYWGGTSGLAGIRPHEINMLFGLKDSPKKGNCQLLFDILDCSAEEAPYVKVTINDRSWKYRLAKGSGADVLKGELSGAKEQLVKIEFDAGLLKKGGNKIQITTLEGSWLVFDHIRLSTSEQMKLMQPEHAFVRNVEPADYEIQKAGKRFQPLLIDVQHLEGAAELSVNLDGKRVFKQTVEMGRYVFEVPMPAVEASIVSNYQIYINGIQVEGDSVHRNPKELVSLSDYVDTKIGTGHSRWMIAPGPWMPFGMVKIGPDNQNEGWQAGYQPTFESIGTFSHIHEWTMAGLGTFPTNGPLITKMGKQGDPDSGYRSRIDKHTEQTPLGYYSAYLSDYDIKAELTATTRCSFQRYTYSKDDNNSRILVDLKIPGEYGYDIEEAYFKKVSDHKIIGYSKQVSRHIWGEQYYRKIMVEGGDEPKEWDDIAQNYTIHFVMEFDQPIKSFGVWIDGPEKGEMDMLTIENAEEFKSENPEGIVAFIGFDTSENEVVQTRTGLSYVSVDNAALNLEKEITEPFDWEFEKVRQQQLAAWNELFSRIQIKSPDREEKRRFYSNMYRALVSRNIFSDVDGSWVDASEHIRKFDDPEDVALGCDAFWNTFWNLNQFWNLVTPEWSSKWVKSQLAMYDANGWLAKGPAGMEYIPVMVAEHEIPLIVGAYQMGIRDFDAEKAMEAVYKMQTTKGQQVGGGYAGNRDLESYLHYKYVPYNKGRFSNTLEYSFDDYAVSQLAKALGKKQVYDEFIDRAYWWKNAIDPEIGFARLRHSDGSWFKDFDPIRTGGNHQFVEGNAWQLTFFVPQDVPALAQRIGEDNFVKRLDDGFTLSSNWRYNAPNELYWDFPVIQGNQQSMHFAYLFNWVKKPWLTQKWSRDIIDRFYGYGVSNAYLGDEDQGQMSSWFIMSALGLFQTDGGTRVNPIYEIGSPSFEEVTIDLGERYGRGKNFTIKAKNVSRTNKYVQSAVLNGSQLDNFWFPSAELLKGGVLELQMGPEPNKGWGIGEMPPSDHPGN</sequence>
<dbReference type="InterPro" id="IPR050883">
    <property type="entry name" value="PNGase"/>
</dbReference>
<dbReference type="GO" id="GO:0005829">
    <property type="term" value="C:cytosol"/>
    <property type="evidence" value="ECO:0007669"/>
    <property type="project" value="TreeGrafter"/>
</dbReference>
<evidence type="ECO:0000313" key="7">
    <source>
        <dbReference type="EMBL" id="SFS85636.1"/>
    </source>
</evidence>
<dbReference type="PANTHER" id="PTHR12143:SF39">
    <property type="entry name" value="SECRETED PROTEIN"/>
    <property type="match status" value="1"/>
</dbReference>
<dbReference type="OrthoDB" id="9804511at2"/>
<dbReference type="SUPFAM" id="SSF48208">
    <property type="entry name" value="Six-hairpin glycosidases"/>
    <property type="match status" value="1"/>
</dbReference>
<dbReference type="Gene3D" id="2.70.98.10">
    <property type="match status" value="1"/>
</dbReference>
<dbReference type="GO" id="GO:0000224">
    <property type="term" value="F:peptide-N4-(N-acetyl-beta-glucosaminyl)asparagine amidase activity"/>
    <property type="evidence" value="ECO:0007669"/>
    <property type="project" value="TreeGrafter"/>
</dbReference>
<feature type="domain" description="Glycosyl hydrolase family 92 N-terminal" evidence="6">
    <location>
        <begin position="307"/>
        <end position="574"/>
    </location>
</feature>